<evidence type="ECO:0000259" key="3">
    <source>
        <dbReference type="Pfam" id="PF00723"/>
    </source>
</evidence>
<comment type="pathway">
    <text evidence="2">Glycan biosynthesis; glycogen metabolism.</text>
</comment>
<evidence type="ECO:0000256" key="1">
    <source>
        <dbReference type="ARBA" id="ARBA00023277"/>
    </source>
</evidence>
<comment type="similarity">
    <text evidence="2">Belongs to the phosphorylase b kinase regulatory chain family.</text>
</comment>
<evidence type="ECO:0000259" key="4">
    <source>
        <dbReference type="Pfam" id="PF19292"/>
    </source>
</evidence>
<proteinExistence type="inferred from homology"/>
<dbReference type="UniPathway" id="UPA00163"/>
<keyword evidence="2" id="KW-0449">Lipoprotein</keyword>
<dbReference type="GO" id="GO:0005977">
    <property type="term" value="P:glycogen metabolic process"/>
    <property type="evidence" value="ECO:0007669"/>
    <property type="project" value="UniProtKB-UniPathway"/>
</dbReference>
<comment type="function">
    <text evidence="2">Phosphorylase b kinase catalyzes the phosphorylation of serine in certain substrates, including troponin I.</text>
</comment>
<keyword evidence="2" id="KW-0636">Prenylation</keyword>
<sequence length="617" mass="71336">MFYYITKENVEYERADPGSQLRSAGPEYENDQDPPLFLWNQALYVIAQLLTSNLLHINELDPIRRYLPSYNRPKRPGRYSAFQGTATDLVVQVVLIAESMRLQAMMATYGIQTQTPHEVEPVQIWSSTELMKMYRVCGMTVLCYPLIFEVSEFYLYRDMSLLIDDIKTELKFVSRFWRLSGRPTICLLIREEHMRDPQFEEMLDLFAMLKKGHCDGIKVRIGRLQNLLSSSCMEHLDFVNNIGAHDFEFQPFKQLEYDYSGYQSLTDVPKALVYTEDNINMQNYQHKSTNEIIQTINGGVGLFSQAQLYGLLLKREGLEKEVNGYTSELTVGVVDQKETVFDKPMTPAAIHSIMYSTIQPYNVIQAVLQQEIILYCGRLIATNPDMFKGILKIRVGWVMEAMTLQLNSGKEKQLLVENLSPYAIRKLLQKIFTVKEWGQREQINTLQKRKLEGCLCRVPNRFYNQVWDILRRTPKGIRFRNQIMPQQPTINNMTHSELQFALYVESMLNQLEKPEYRQLIVELLCIVSTILIRNPELTLKELNLDNLVIEANKMFCKDNQMTRNDNLDAFISSKYSITAGYFARAVVNNILTGGQLETSAVDIDENDDGNDDKCTVS</sequence>
<comment type="subcellular location">
    <subcellularLocation>
        <location evidence="2">Cell membrane</location>
        <topology evidence="2">Lipid-anchor</topology>
        <orientation evidence="2">Cytoplasmic side</orientation>
    </subcellularLocation>
</comment>
<gene>
    <name evidence="5" type="ORF">AGLY_011534</name>
</gene>
<dbReference type="GO" id="GO:0005886">
    <property type="term" value="C:plasma membrane"/>
    <property type="evidence" value="ECO:0007669"/>
    <property type="project" value="UniProtKB-SubCell"/>
</dbReference>
<evidence type="ECO:0000313" key="5">
    <source>
        <dbReference type="EMBL" id="KAE9530072.1"/>
    </source>
</evidence>
<dbReference type="AlphaFoldDB" id="A0A6G0TE11"/>
<feature type="domain" description="GH15-like" evidence="3">
    <location>
        <begin position="17"/>
        <end position="397"/>
    </location>
</feature>
<dbReference type="GO" id="GO:0005964">
    <property type="term" value="C:phosphorylase kinase complex"/>
    <property type="evidence" value="ECO:0007669"/>
    <property type="project" value="TreeGrafter"/>
</dbReference>
<reference evidence="5 6" key="1">
    <citation type="submission" date="2019-08" db="EMBL/GenBank/DDBJ databases">
        <title>The genome of the soybean aphid Biotype 1, its phylome, world population structure and adaptation to the North American continent.</title>
        <authorList>
            <person name="Giordano R."/>
            <person name="Donthu R.K."/>
            <person name="Hernandez A.G."/>
            <person name="Wright C.L."/>
            <person name="Zimin A.V."/>
        </authorList>
    </citation>
    <scope>NUCLEOTIDE SEQUENCE [LARGE SCALE GENOMIC DNA]</scope>
    <source>
        <tissue evidence="5">Whole aphids</tissue>
    </source>
</reference>
<dbReference type="OrthoDB" id="5971574at2759"/>
<comment type="caution">
    <text evidence="5">The sequence shown here is derived from an EMBL/GenBank/DDBJ whole genome shotgun (WGS) entry which is preliminary data.</text>
</comment>
<dbReference type="InterPro" id="IPR011613">
    <property type="entry name" value="GH15-like"/>
</dbReference>
<keyword evidence="1 2" id="KW-0119">Carbohydrate metabolism</keyword>
<keyword evidence="2" id="KW-0321">Glycogen metabolism</keyword>
<dbReference type="Pfam" id="PF19292">
    <property type="entry name" value="KPBB_C"/>
    <property type="match status" value="1"/>
</dbReference>
<keyword evidence="2" id="KW-1003">Cell membrane</keyword>
<dbReference type="InterPro" id="IPR045583">
    <property type="entry name" value="KPBA/B_C"/>
</dbReference>
<name>A0A6G0TE11_APHGL</name>
<evidence type="ECO:0000313" key="6">
    <source>
        <dbReference type="Proteomes" id="UP000475862"/>
    </source>
</evidence>
<dbReference type="PANTHER" id="PTHR10749:SF8">
    <property type="entry name" value="PHOSPHORYLASE B KINASE REGULATORY SUBUNIT BETA"/>
    <property type="match status" value="1"/>
</dbReference>
<dbReference type="InterPro" id="IPR008734">
    <property type="entry name" value="PHK_A/B_su"/>
</dbReference>
<dbReference type="PANTHER" id="PTHR10749">
    <property type="entry name" value="PHOSPHORYLASE B KINASE REGULATORY SUBUNIT"/>
    <property type="match status" value="1"/>
</dbReference>
<evidence type="ECO:0000256" key="2">
    <source>
        <dbReference type="RuleBase" id="RU364123"/>
    </source>
</evidence>
<organism evidence="5 6">
    <name type="scientific">Aphis glycines</name>
    <name type="common">Soybean aphid</name>
    <dbReference type="NCBI Taxonomy" id="307491"/>
    <lineage>
        <taxon>Eukaryota</taxon>
        <taxon>Metazoa</taxon>
        <taxon>Ecdysozoa</taxon>
        <taxon>Arthropoda</taxon>
        <taxon>Hexapoda</taxon>
        <taxon>Insecta</taxon>
        <taxon>Pterygota</taxon>
        <taxon>Neoptera</taxon>
        <taxon>Paraneoptera</taxon>
        <taxon>Hemiptera</taxon>
        <taxon>Sternorrhyncha</taxon>
        <taxon>Aphidomorpha</taxon>
        <taxon>Aphidoidea</taxon>
        <taxon>Aphididae</taxon>
        <taxon>Aphidini</taxon>
        <taxon>Aphis</taxon>
        <taxon>Aphis</taxon>
    </lineage>
</organism>
<dbReference type="Proteomes" id="UP000475862">
    <property type="component" value="Unassembled WGS sequence"/>
</dbReference>
<keyword evidence="6" id="KW-1185">Reference proteome</keyword>
<accession>A0A6G0TE11</accession>
<keyword evidence="2" id="KW-0472">Membrane</keyword>
<feature type="domain" description="Phosphorylase b kinase regulatory subunit alpha/beta C-terminal" evidence="4">
    <location>
        <begin position="438"/>
        <end position="568"/>
    </location>
</feature>
<protein>
    <recommendedName>
        <fullName evidence="2">Phosphorylase b kinase regulatory subunit</fullName>
    </recommendedName>
</protein>
<keyword evidence="2" id="KW-0112">Calmodulin-binding</keyword>
<dbReference type="Pfam" id="PF00723">
    <property type="entry name" value="Glyco_hydro_15"/>
    <property type="match status" value="1"/>
</dbReference>
<dbReference type="EMBL" id="VYZN01000043">
    <property type="protein sequence ID" value="KAE9530072.1"/>
    <property type="molecule type" value="Genomic_DNA"/>
</dbReference>
<dbReference type="GO" id="GO:0005516">
    <property type="term" value="F:calmodulin binding"/>
    <property type="evidence" value="ECO:0007669"/>
    <property type="project" value="UniProtKB-KW"/>
</dbReference>